<dbReference type="InterPro" id="IPR008266">
    <property type="entry name" value="Tyr_kinase_AS"/>
</dbReference>
<dbReference type="PROSITE" id="PS00675">
    <property type="entry name" value="SIGMA54_INTERACT_1"/>
    <property type="match status" value="1"/>
</dbReference>
<name>A0A0D0A323_9AGAM</name>
<feature type="compositionally biased region" description="Low complexity" evidence="2">
    <location>
        <begin position="37"/>
        <end position="52"/>
    </location>
</feature>
<evidence type="ECO:0000259" key="3">
    <source>
        <dbReference type="PROSITE" id="PS50011"/>
    </source>
</evidence>
<dbReference type="HOGENOM" id="CLU_403943_0_0_1"/>
<dbReference type="Pfam" id="PF01926">
    <property type="entry name" value="MMR_HSR1"/>
    <property type="match status" value="1"/>
</dbReference>
<dbReference type="Gene3D" id="1.10.510.10">
    <property type="entry name" value="Transferase(Phosphotransferase) domain 1"/>
    <property type="match status" value="1"/>
</dbReference>
<dbReference type="STRING" id="930992.A0A0D0A323"/>
<dbReference type="GO" id="GO:0005525">
    <property type="term" value="F:GTP binding"/>
    <property type="evidence" value="ECO:0007669"/>
    <property type="project" value="InterPro"/>
</dbReference>
<dbReference type="InParanoid" id="A0A0D0A323"/>
<dbReference type="InterPro" id="IPR000719">
    <property type="entry name" value="Prot_kinase_dom"/>
</dbReference>
<keyword evidence="5" id="KW-1185">Reference proteome</keyword>
<dbReference type="Pfam" id="PF07714">
    <property type="entry name" value="PK_Tyr_Ser-Thr"/>
    <property type="match status" value="1"/>
</dbReference>
<evidence type="ECO:0000313" key="5">
    <source>
        <dbReference type="Proteomes" id="UP000054485"/>
    </source>
</evidence>
<dbReference type="SUPFAM" id="SSF52540">
    <property type="entry name" value="P-loop containing nucleoside triphosphate hydrolases"/>
    <property type="match status" value="1"/>
</dbReference>
<dbReference type="OrthoDB" id="4062651at2759"/>
<dbReference type="GO" id="GO:0005524">
    <property type="term" value="F:ATP binding"/>
    <property type="evidence" value="ECO:0007669"/>
    <property type="project" value="InterPro"/>
</dbReference>
<dbReference type="InterPro" id="IPR051681">
    <property type="entry name" value="Ser/Thr_Kinases-Pseudokinases"/>
</dbReference>
<gene>
    <name evidence="4" type="ORF">CY34DRAFT_811560</name>
</gene>
<sequence>MPPKPTQPLPSENDMRSEPRVVQIGRGRRTMSALINTLTLSGSRRGSSLGRTVTTAARSDTVHDVHSTSSQQDAGGDIIDPERISQSSDDDSQASISDSPSPSDPPVALAKDLTGQIFGTINDYVASGAFGNVYRCEWRQPSGTVKVAVKAFRNPTNRVSEQDRRRFRRETAIWAHLVHDNIVTLYGTTEGFGPSTALVSQWFPDGTLFRLITERGTTLTIESKLKLLHGIASGLYYLHSSDVVHGDITSSNVLVDLKDGEYKACLTDFGLSNVLCGHLNDRPIEGSTVRPGSARWTAPELLGPHETPSDIKPTTQNDMYSFGRVMFHLLTLVVPWYDIVEYKVVQKIQQGEVIPRPEISEATSDVTDARWNHIEQCWSINPSDRPSAFEAMGFLKREEEALKQDDVIVGGAQGSHQNAHLVVEQAGVSTTISAQSSSRTLVPSRKLIPSSPLTQRLFSTVSSLSLAGPLNVILFGETGVGKSAIINLIMGQEVAETSPDAEPCTLQHTSHEVNLGDRRFKLWEVSSTESMNFFRALFTKWRLKKAYRKLYKDDGVYLLLYCMRGSRAQRALIRDYNFFTDVVGSSVTVAGGVPVAAVVTNLEDYPKDMDRWWTRNKDNLESLGMRFTAHACITSLPDDPNASSAMRARRHRSEQAIRSLIHNSYQAGAETPRSSSPAPTV</sequence>
<dbReference type="InterPro" id="IPR011009">
    <property type="entry name" value="Kinase-like_dom_sf"/>
</dbReference>
<evidence type="ECO:0000256" key="1">
    <source>
        <dbReference type="ARBA" id="ARBA00008171"/>
    </source>
</evidence>
<reference evidence="4 5" key="1">
    <citation type="submission" date="2014-04" db="EMBL/GenBank/DDBJ databases">
        <authorList>
            <consortium name="DOE Joint Genome Institute"/>
            <person name="Kuo A."/>
            <person name="Ruytinx J."/>
            <person name="Rineau F."/>
            <person name="Colpaert J."/>
            <person name="Kohler A."/>
            <person name="Nagy L.G."/>
            <person name="Floudas D."/>
            <person name="Copeland A."/>
            <person name="Barry K.W."/>
            <person name="Cichocki N."/>
            <person name="Veneault-Fourrey C."/>
            <person name="LaButti K."/>
            <person name="Lindquist E.A."/>
            <person name="Lipzen A."/>
            <person name="Lundell T."/>
            <person name="Morin E."/>
            <person name="Murat C."/>
            <person name="Sun H."/>
            <person name="Tunlid A."/>
            <person name="Henrissat B."/>
            <person name="Grigoriev I.V."/>
            <person name="Hibbett D.S."/>
            <person name="Martin F."/>
            <person name="Nordberg H.P."/>
            <person name="Cantor M.N."/>
            <person name="Hua S.X."/>
        </authorList>
    </citation>
    <scope>NUCLEOTIDE SEQUENCE [LARGE SCALE GENOMIC DNA]</scope>
    <source>
        <strain evidence="4 5">UH-Slu-Lm8-n1</strain>
    </source>
</reference>
<feature type="domain" description="Protein kinase" evidence="3">
    <location>
        <begin position="119"/>
        <end position="395"/>
    </location>
</feature>
<dbReference type="PANTHER" id="PTHR44329">
    <property type="entry name" value="SERINE/THREONINE-PROTEIN KINASE TNNI3K-RELATED"/>
    <property type="match status" value="1"/>
</dbReference>
<reference evidence="5" key="2">
    <citation type="submission" date="2015-01" db="EMBL/GenBank/DDBJ databases">
        <title>Evolutionary Origins and Diversification of the Mycorrhizal Mutualists.</title>
        <authorList>
            <consortium name="DOE Joint Genome Institute"/>
            <consortium name="Mycorrhizal Genomics Consortium"/>
            <person name="Kohler A."/>
            <person name="Kuo A."/>
            <person name="Nagy L.G."/>
            <person name="Floudas D."/>
            <person name="Copeland A."/>
            <person name="Barry K.W."/>
            <person name="Cichocki N."/>
            <person name="Veneault-Fourrey C."/>
            <person name="LaButti K."/>
            <person name="Lindquist E.A."/>
            <person name="Lipzen A."/>
            <person name="Lundell T."/>
            <person name="Morin E."/>
            <person name="Murat C."/>
            <person name="Riley R."/>
            <person name="Ohm R."/>
            <person name="Sun H."/>
            <person name="Tunlid A."/>
            <person name="Henrissat B."/>
            <person name="Grigoriev I.V."/>
            <person name="Hibbett D.S."/>
            <person name="Martin F."/>
        </authorList>
    </citation>
    <scope>NUCLEOTIDE SEQUENCE [LARGE SCALE GENOMIC DNA]</scope>
    <source>
        <strain evidence="5">UH-Slu-Lm8-n1</strain>
    </source>
</reference>
<comment type="similarity">
    <text evidence="1">Belongs to the protein kinase superfamily. TKL Ser/Thr protein kinase family. ROCO subfamily.</text>
</comment>
<dbReference type="SUPFAM" id="SSF56112">
    <property type="entry name" value="Protein kinase-like (PK-like)"/>
    <property type="match status" value="1"/>
</dbReference>
<dbReference type="GO" id="GO:0004674">
    <property type="term" value="F:protein serine/threonine kinase activity"/>
    <property type="evidence" value="ECO:0007669"/>
    <property type="project" value="TreeGrafter"/>
</dbReference>
<dbReference type="InterPro" id="IPR025662">
    <property type="entry name" value="Sigma_54_int_dom_ATP-bd_1"/>
</dbReference>
<dbReference type="InterPro" id="IPR006073">
    <property type="entry name" value="GTP-bd"/>
</dbReference>
<dbReference type="InterPro" id="IPR027417">
    <property type="entry name" value="P-loop_NTPase"/>
</dbReference>
<dbReference type="PROSITE" id="PS00109">
    <property type="entry name" value="PROTEIN_KINASE_TYR"/>
    <property type="match status" value="1"/>
</dbReference>
<dbReference type="AlphaFoldDB" id="A0A0D0A323"/>
<organism evidence="4 5">
    <name type="scientific">Suillus luteus UH-Slu-Lm8-n1</name>
    <dbReference type="NCBI Taxonomy" id="930992"/>
    <lineage>
        <taxon>Eukaryota</taxon>
        <taxon>Fungi</taxon>
        <taxon>Dikarya</taxon>
        <taxon>Basidiomycota</taxon>
        <taxon>Agaricomycotina</taxon>
        <taxon>Agaricomycetes</taxon>
        <taxon>Agaricomycetidae</taxon>
        <taxon>Boletales</taxon>
        <taxon>Suillineae</taxon>
        <taxon>Suillaceae</taxon>
        <taxon>Suillus</taxon>
    </lineage>
</organism>
<dbReference type="PROSITE" id="PS50011">
    <property type="entry name" value="PROTEIN_KINASE_DOM"/>
    <property type="match status" value="1"/>
</dbReference>
<dbReference type="Proteomes" id="UP000054485">
    <property type="component" value="Unassembled WGS sequence"/>
</dbReference>
<proteinExistence type="inferred from homology"/>
<dbReference type="InterPro" id="IPR001245">
    <property type="entry name" value="Ser-Thr/Tyr_kinase_cat_dom"/>
</dbReference>
<evidence type="ECO:0000313" key="4">
    <source>
        <dbReference type="EMBL" id="KIK36091.1"/>
    </source>
</evidence>
<dbReference type="EMBL" id="KN835561">
    <property type="protein sequence ID" value="KIK36091.1"/>
    <property type="molecule type" value="Genomic_DNA"/>
</dbReference>
<evidence type="ECO:0000256" key="2">
    <source>
        <dbReference type="SAM" id="MobiDB-lite"/>
    </source>
</evidence>
<feature type="region of interest" description="Disordered" evidence="2">
    <location>
        <begin position="1"/>
        <end position="109"/>
    </location>
</feature>
<protein>
    <recommendedName>
        <fullName evidence="3">Protein kinase domain-containing protein</fullName>
    </recommendedName>
</protein>
<dbReference type="Gene3D" id="3.40.50.300">
    <property type="entry name" value="P-loop containing nucleotide triphosphate hydrolases"/>
    <property type="match status" value="1"/>
</dbReference>
<accession>A0A0D0A323</accession>